<name>A0A1H6ZUR4_9DEIO</name>
<dbReference type="AlphaFoldDB" id="A0A1H6ZUR4"/>
<dbReference type="RefSeq" id="WP_092264801.1">
    <property type="nucleotide sequence ID" value="NZ_FNZA01000010.1"/>
</dbReference>
<dbReference type="PANTHER" id="PTHR39418">
    <property type="entry name" value="DEHYDROGENASE-RELATED"/>
    <property type="match status" value="1"/>
</dbReference>
<dbReference type="STRING" id="856736.SAMN04488058_11093"/>
<dbReference type="OrthoDB" id="9804309at2"/>
<keyword evidence="3" id="KW-1185">Reference proteome</keyword>
<proteinExistence type="predicted"/>
<evidence type="ECO:0000313" key="3">
    <source>
        <dbReference type="Proteomes" id="UP000199223"/>
    </source>
</evidence>
<gene>
    <name evidence="2" type="ORF">SAMN04488058_11093</name>
</gene>
<sequence>MTAPPALSELLARSAALHGHLCPRQILGVRMALLAGERLGLDFPRTDKRVLVFVETDGCFADGVSVGSGCWLGRRTLRLIDHGKVAATFVDTRSGQAVRASPQTDLRARARAARREGQKRYQAYLDAYQSWPAEALFDTVPVALALDLAALLSSAGKRAVCDVCAEEIVNERELQRGGQTLCRGCAGDAYVRPPAGREPAPPPEPVGAEG</sequence>
<dbReference type="Pfam" id="PF02663">
    <property type="entry name" value="FmdE"/>
    <property type="match status" value="1"/>
</dbReference>
<dbReference type="InterPro" id="IPR053194">
    <property type="entry name" value="tRNA_methyltr_O"/>
</dbReference>
<evidence type="ECO:0000313" key="2">
    <source>
        <dbReference type="EMBL" id="SEJ55337.1"/>
    </source>
</evidence>
<dbReference type="Proteomes" id="UP000199223">
    <property type="component" value="Unassembled WGS sequence"/>
</dbReference>
<dbReference type="EMBL" id="FNZA01000010">
    <property type="protein sequence ID" value="SEJ55337.1"/>
    <property type="molecule type" value="Genomic_DNA"/>
</dbReference>
<reference evidence="3" key="1">
    <citation type="submission" date="2016-10" db="EMBL/GenBank/DDBJ databases">
        <authorList>
            <person name="Varghese N."/>
            <person name="Submissions S."/>
        </authorList>
    </citation>
    <scope>NUCLEOTIDE SEQUENCE [LARGE SCALE GENOMIC DNA]</scope>
    <source>
        <strain evidence="3">CGMCC 1.10218</strain>
    </source>
</reference>
<dbReference type="SUPFAM" id="SSF143555">
    <property type="entry name" value="FwdE-like"/>
    <property type="match status" value="1"/>
</dbReference>
<feature type="domain" description="Formylmethanofuran dehydrogenase subunit E" evidence="1">
    <location>
        <begin position="18"/>
        <end position="138"/>
    </location>
</feature>
<protein>
    <submittedName>
        <fullName evidence="2">Formylmethanofuran dehydrogenase subunit E</fullName>
    </submittedName>
</protein>
<organism evidence="2 3">
    <name type="scientific">Deinococcus reticulitermitis</name>
    <dbReference type="NCBI Taxonomy" id="856736"/>
    <lineage>
        <taxon>Bacteria</taxon>
        <taxon>Thermotogati</taxon>
        <taxon>Deinococcota</taxon>
        <taxon>Deinococci</taxon>
        <taxon>Deinococcales</taxon>
        <taxon>Deinococcaceae</taxon>
        <taxon>Deinococcus</taxon>
    </lineage>
</organism>
<dbReference type="Gene3D" id="3.30.1330.130">
    <property type="match status" value="1"/>
</dbReference>
<dbReference type="InterPro" id="IPR003814">
    <property type="entry name" value="FmdEsu_dom"/>
</dbReference>
<accession>A0A1H6ZUR4</accession>
<evidence type="ECO:0000259" key="1">
    <source>
        <dbReference type="Pfam" id="PF02663"/>
    </source>
</evidence>
<dbReference type="PANTHER" id="PTHR39418:SF1">
    <property type="entry name" value="DEHYDROGENASE"/>
    <property type="match status" value="1"/>
</dbReference>